<dbReference type="CDD" id="cd01347">
    <property type="entry name" value="ligand_gated_channel"/>
    <property type="match status" value="1"/>
</dbReference>
<comment type="caution">
    <text evidence="16">The sequence shown here is derived from an EMBL/GenBank/DDBJ whole genome shotgun (WGS) entry which is preliminary data.</text>
</comment>
<dbReference type="Pfam" id="PF07715">
    <property type="entry name" value="Plug"/>
    <property type="match status" value="1"/>
</dbReference>
<dbReference type="RefSeq" id="WP_008076038.1">
    <property type="nucleotide sequence ID" value="NZ_AEVT01000056.1"/>
</dbReference>
<dbReference type="InterPro" id="IPR000531">
    <property type="entry name" value="Beta-barrel_TonB"/>
</dbReference>
<dbReference type="PANTHER" id="PTHR30069">
    <property type="entry name" value="TONB-DEPENDENT OUTER MEMBRANE RECEPTOR"/>
    <property type="match status" value="1"/>
</dbReference>
<evidence type="ECO:0000256" key="2">
    <source>
        <dbReference type="ARBA" id="ARBA00008143"/>
    </source>
</evidence>
<evidence type="ECO:0000256" key="11">
    <source>
        <dbReference type="PROSITE-ProRule" id="PRU01360"/>
    </source>
</evidence>
<comment type="subcellular location">
    <subcellularLocation>
        <location evidence="1 11">Cell outer membrane</location>
        <topology evidence="1 11">Multi-pass membrane protein</topology>
    </subcellularLocation>
</comment>
<dbReference type="GO" id="GO:0044718">
    <property type="term" value="P:siderophore transmembrane transport"/>
    <property type="evidence" value="ECO:0007669"/>
    <property type="project" value="TreeGrafter"/>
</dbReference>
<keyword evidence="9" id="KW-0675">Receptor</keyword>
<evidence type="ECO:0000256" key="9">
    <source>
        <dbReference type="ARBA" id="ARBA00023170"/>
    </source>
</evidence>
<organism evidence="16 17">
    <name type="scientific">Vibrio sinaloensis DSM 21326</name>
    <dbReference type="NCBI Taxonomy" id="945550"/>
    <lineage>
        <taxon>Bacteria</taxon>
        <taxon>Pseudomonadati</taxon>
        <taxon>Pseudomonadota</taxon>
        <taxon>Gammaproteobacteria</taxon>
        <taxon>Vibrionales</taxon>
        <taxon>Vibrionaceae</taxon>
        <taxon>Vibrio</taxon>
        <taxon>Vibrio oreintalis group</taxon>
    </lineage>
</organism>
<feature type="domain" description="TonB-dependent receptor plug" evidence="15">
    <location>
        <begin position="41"/>
        <end position="152"/>
    </location>
</feature>
<dbReference type="InterPro" id="IPR010949">
    <property type="entry name" value="TonB_Hb/transfer/lactofer_rcpt"/>
</dbReference>
<dbReference type="GO" id="GO:0009279">
    <property type="term" value="C:cell outer membrane"/>
    <property type="evidence" value="ECO:0007669"/>
    <property type="project" value="UniProtKB-SubCell"/>
</dbReference>
<dbReference type="AlphaFoldDB" id="E8M5J6"/>
<protein>
    <recommendedName>
        <fullName evidence="18">Heme receptor</fullName>
    </recommendedName>
</protein>
<dbReference type="EMBL" id="AEVT01000056">
    <property type="protein sequence ID" value="EGA70789.1"/>
    <property type="molecule type" value="Genomic_DNA"/>
</dbReference>
<evidence type="ECO:0000256" key="3">
    <source>
        <dbReference type="ARBA" id="ARBA00022448"/>
    </source>
</evidence>
<dbReference type="PROSITE" id="PS52016">
    <property type="entry name" value="TONB_DEPENDENT_REC_3"/>
    <property type="match status" value="1"/>
</dbReference>
<evidence type="ECO:0000256" key="8">
    <source>
        <dbReference type="ARBA" id="ARBA00023136"/>
    </source>
</evidence>
<dbReference type="Proteomes" id="UP000006228">
    <property type="component" value="Unassembled WGS sequence"/>
</dbReference>
<reference evidence="16 17" key="1">
    <citation type="journal article" date="2012" name="Int. J. Syst. Evol. Microbiol.">
        <title>Vibrio caribbeanicus sp. nov., isolated from the marine sponge Scleritoderma cyanea.</title>
        <authorList>
            <person name="Hoffmann M."/>
            <person name="Monday S.R."/>
            <person name="Allard M.W."/>
            <person name="Strain E.A."/>
            <person name="Whittaker P."/>
            <person name="Naum M."/>
            <person name="McCarthy P.J."/>
            <person name="Lopez J.V."/>
            <person name="Fischer M."/>
            <person name="Brown E.W."/>
        </authorList>
    </citation>
    <scope>NUCLEOTIDE SEQUENCE [LARGE SCALE GENOMIC DNA]</scope>
    <source>
        <strain evidence="17">DSMZ 21326</strain>
    </source>
</reference>
<gene>
    <name evidence="16" type="ORF">VISI1226_01650</name>
</gene>
<keyword evidence="10 11" id="KW-0998">Cell outer membrane</keyword>
<evidence type="ECO:0000256" key="4">
    <source>
        <dbReference type="ARBA" id="ARBA00022452"/>
    </source>
</evidence>
<evidence type="ECO:0000313" key="16">
    <source>
        <dbReference type="EMBL" id="EGA70789.1"/>
    </source>
</evidence>
<keyword evidence="3 11" id="KW-0813">Transport</keyword>
<dbReference type="InterPro" id="IPR012910">
    <property type="entry name" value="Plug_dom"/>
</dbReference>
<evidence type="ECO:0000313" key="17">
    <source>
        <dbReference type="Proteomes" id="UP000006228"/>
    </source>
</evidence>
<evidence type="ECO:0000259" key="14">
    <source>
        <dbReference type="Pfam" id="PF00593"/>
    </source>
</evidence>
<dbReference type="OrthoDB" id="9764669at2"/>
<evidence type="ECO:0000256" key="13">
    <source>
        <dbReference type="SAM" id="SignalP"/>
    </source>
</evidence>
<dbReference type="PANTHER" id="PTHR30069:SF29">
    <property type="entry name" value="HEMOGLOBIN AND HEMOGLOBIN-HAPTOGLOBIN-BINDING PROTEIN 1-RELATED"/>
    <property type="match status" value="1"/>
</dbReference>
<sequence length="718" mass="79745">MNKRSLLSAAIACALIGPTHAQDVSTFSEVTVTANRASQTLESTSASVAVVTDEQLEENLVTSLGSVFDYTPGVTFNSSARQGEQTINIRGMEGKRVKIIVDGASQPGDFGSGRLGFINSSAITVDPDMLKSVEVVKGAASSLHGSNAIGGVVAFETKSPADFLTTDDTFAGHTKLTYSSRDKSFSEHVALANRFGDLETLVAFTRRDGEEIQNFTERSDLENYAVESQDSSANNLLVKLQYQINDGHRVELLAELIKDEDDSIIYHSSYEPFTGQDTTEQNRFAIKHIWLSDALFADVVTSRLSYLQKDENGVTKRFQAGGPSRRPGGLPTKDNWQTKDYIYTEDILEFDSQLDKELNNHSLVYGITLTSSDITNINQEYNSDAATDDKLFIYTPHAKEHSLGLFFQDEIRLAGGQLTLTPGIRYDYFKTDPGDNLAEEFEVFSDSAFTSRIGANYKLSDNHTLFGQVSQGFRAPTFNELYFTYDNPTWKYYNLPSPGLKSEESITYELGLRHSTDSTYTEVSGFYSDYKNFIETRKINVIGEGRDARSFYSRVNIGKAEVQGLELSNQVDWHKLISAPQGITSNFVIAYTEGKDGNNNPLNSINPWNAVAGLNYDSPNGLWGSSIKFNYTSNKSKGDVNTDKENGGTADQVELPSASVVDITAYYKPFKDVTVRGGIFNVGNREYYRWNDVRGDKELNREDSQASRNFSLSIKYDF</sequence>
<dbReference type="InterPro" id="IPR039426">
    <property type="entry name" value="TonB-dep_rcpt-like"/>
</dbReference>
<evidence type="ECO:0000256" key="7">
    <source>
        <dbReference type="ARBA" id="ARBA00023077"/>
    </source>
</evidence>
<keyword evidence="7 12" id="KW-0798">TonB box</keyword>
<feature type="chain" id="PRO_5003227747" description="Heme receptor" evidence="13">
    <location>
        <begin position="22"/>
        <end position="718"/>
    </location>
</feature>
<proteinExistence type="inferred from homology"/>
<evidence type="ECO:0000256" key="1">
    <source>
        <dbReference type="ARBA" id="ARBA00004571"/>
    </source>
</evidence>
<evidence type="ECO:0000256" key="5">
    <source>
        <dbReference type="ARBA" id="ARBA00022692"/>
    </source>
</evidence>
<dbReference type="GO" id="GO:0015232">
    <property type="term" value="F:heme transmembrane transporter activity"/>
    <property type="evidence" value="ECO:0007669"/>
    <property type="project" value="InterPro"/>
</dbReference>
<dbReference type="InterPro" id="IPR037066">
    <property type="entry name" value="Plug_dom_sf"/>
</dbReference>
<dbReference type="eggNOG" id="COG4771">
    <property type="taxonomic scope" value="Bacteria"/>
</dbReference>
<dbReference type="Gene3D" id="2.40.170.20">
    <property type="entry name" value="TonB-dependent receptor, beta-barrel domain"/>
    <property type="match status" value="1"/>
</dbReference>
<dbReference type="InterPro" id="IPR036942">
    <property type="entry name" value="Beta-barrel_TonB_sf"/>
</dbReference>
<keyword evidence="6 13" id="KW-0732">Signal</keyword>
<dbReference type="SUPFAM" id="SSF56935">
    <property type="entry name" value="Porins"/>
    <property type="match status" value="1"/>
</dbReference>
<dbReference type="Gene3D" id="2.170.130.10">
    <property type="entry name" value="TonB-dependent receptor, plug domain"/>
    <property type="match status" value="1"/>
</dbReference>
<comment type="similarity">
    <text evidence="2">Belongs to the TonB-dependent receptor family. Hemoglobin/haptoglobin binding protein subfamily.</text>
</comment>
<keyword evidence="4 11" id="KW-1134">Transmembrane beta strand</keyword>
<dbReference type="InterPro" id="IPR011276">
    <property type="entry name" value="TonB_haem/Hb_rcpt"/>
</dbReference>
<keyword evidence="8 11" id="KW-0472">Membrane</keyword>
<evidence type="ECO:0000256" key="10">
    <source>
        <dbReference type="ARBA" id="ARBA00023237"/>
    </source>
</evidence>
<evidence type="ECO:0008006" key="18">
    <source>
        <dbReference type="Google" id="ProtNLM"/>
    </source>
</evidence>
<evidence type="ECO:0000256" key="6">
    <source>
        <dbReference type="ARBA" id="ARBA00022729"/>
    </source>
</evidence>
<dbReference type="Pfam" id="PF00593">
    <property type="entry name" value="TonB_dep_Rec_b-barrel"/>
    <property type="match status" value="1"/>
</dbReference>
<dbReference type="NCBIfam" id="TIGR01786">
    <property type="entry name" value="TonB-hemlactrns"/>
    <property type="match status" value="1"/>
</dbReference>
<dbReference type="GeneID" id="95568887"/>
<accession>E8M5J6</accession>
<name>E8M5J6_PHOS4</name>
<dbReference type="GO" id="GO:0015344">
    <property type="term" value="F:siderophore uptake transmembrane transporter activity"/>
    <property type="evidence" value="ECO:0007669"/>
    <property type="project" value="TreeGrafter"/>
</dbReference>
<evidence type="ECO:0000259" key="15">
    <source>
        <dbReference type="Pfam" id="PF07715"/>
    </source>
</evidence>
<feature type="domain" description="TonB-dependent receptor-like beta-barrel" evidence="14">
    <location>
        <begin position="268"/>
        <end position="682"/>
    </location>
</feature>
<dbReference type="NCBIfam" id="TIGR01785">
    <property type="entry name" value="TonB-hemin"/>
    <property type="match status" value="1"/>
</dbReference>
<feature type="signal peptide" evidence="13">
    <location>
        <begin position="1"/>
        <end position="21"/>
    </location>
</feature>
<keyword evidence="5 11" id="KW-0812">Transmembrane</keyword>
<evidence type="ECO:0000256" key="12">
    <source>
        <dbReference type="RuleBase" id="RU003357"/>
    </source>
</evidence>